<evidence type="ECO:0000259" key="1">
    <source>
        <dbReference type="Pfam" id="PF01909"/>
    </source>
</evidence>
<dbReference type="Gene3D" id="3.30.460.10">
    <property type="entry name" value="Beta Polymerase, domain 2"/>
    <property type="match status" value="1"/>
</dbReference>
<dbReference type="RefSeq" id="WP_085897109.1">
    <property type="nucleotide sequence ID" value="NZ_FWFY01000009.1"/>
</dbReference>
<dbReference type="AlphaFoldDB" id="A0A1X6ZQB2"/>
<evidence type="ECO:0000313" key="5">
    <source>
        <dbReference type="Proteomes" id="UP000240624"/>
    </source>
</evidence>
<dbReference type="InterPro" id="IPR043519">
    <property type="entry name" value="NT_sf"/>
</dbReference>
<dbReference type="OrthoDB" id="43980at2"/>
<dbReference type="Pfam" id="PF01909">
    <property type="entry name" value="NTP_transf_2"/>
    <property type="match status" value="1"/>
</dbReference>
<reference evidence="3 4" key="1">
    <citation type="submission" date="2017-03" db="EMBL/GenBank/DDBJ databases">
        <authorList>
            <person name="Afonso C.L."/>
            <person name="Miller P.J."/>
            <person name="Scott M.A."/>
            <person name="Spackman E."/>
            <person name="Goraichik I."/>
            <person name="Dimitrov K.M."/>
            <person name="Suarez D.L."/>
            <person name="Swayne D.E."/>
        </authorList>
    </citation>
    <scope>NUCLEOTIDE SEQUENCE [LARGE SCALE GENOMIC DNA]</scope>
    <source>
        <strain evidence="3 4">CECT 8367</strain>
    </source>
</reference>
<dbReference type="EMBL" id="PYGB01000009">
    <property type="protein sequence ID" value="PSK84129.1"/>
    <property type="molecule type" value="Genomic_DNA"/>
</dbReference>
<dbReference type="Proteomes" id="UP000193495">
    <property type="component" value="Unassembled WGS sequence"/>
</dbReference>
<dbReference type="EMBL" id="FWFY01000009">
    <property type="protein sequence ID" value="SLN58410.1"/>
    <property type="molecule type" value="Genomic_DNA"/>
</dbReference>
<protein>
    <submittedName>
        <fullName evidence="3">Nucleotidyltransferase domain protein</fullName>
    </submittedName>
    <submittedName>
        <fullName evidence="2">Nucleotidyltransferase-like protein</fullName>
    </submittedName>
</protein>
<evidence type="ECO:0000313" key="3">
    <source>
        <dbReference type="EMBL" id="SLN58410.1"/>
    </source>
</evidence>
<organism evidence="3 4">
    <name type="scientific">Limimaricola soesokkakensis</name>
    <dbReference type="NCBI Taxonomy" id="1343159"/>
    <lineage>
        <taxon>Bacteria</taxon>
        <taxon>Pseudomonadati</taxon>
        <taxon>Pseudomonadota</taxon>
        <taxon>Alphaproteobacteria</taxon>
        <taxon>Rhodobacterales</taxon>
        <taxon>Paracoccaceae</taxon>
        <taxon>Limimaricola</taxon>
    </lineage>
</organism>
<keyword evidence="3" id="KW-0808">Transferase</keyword>
<accession>A0A1X6ZQB2</accession>
<dbReference type="GO" id="GO:0016779">
    <property type="term" value="F:nucleotidyltransferase activity"/>
    <property type="evidence" value="ECO:0007669"/>
    <property type="project" value="InterPro"/>
</dbReference>
<gene>
    <name evidence="2" type="ORF">CLV79_109102</name>
    <name evidence="3" type="ORF">LOS8367_02795</name>
</gene>
<sequence length="238" mass="26367">MILHEALARRVAEARYPGAAALFWTGSLARGTGTQSSDIDLVVVFDRLDHAWRESFLEEGRLFEVFVHDLDSLDLFFEKDSARGLPVLMDMVTRSVVLRAGPVADAARSLAERRLADGPRPWSAAELERSRFIAGDLLEDLRGATDPDEIRIIGALLYPHALDHLRRSRGLWSGRGKHALRLLREEESEIGPALIAAFEALFARAEPGAVVETVDRIYAPCGGPLVEWRNDAPPHRAS</sequence>
<evidence type="ECO:0000313" key="4">
    <source>
        <dbReference type="Proteomes" id="UP000193495"/>
    </source>
</evidence>
<feature type="domain" description="Polymerase nucleotidyl transferase" evidence="1">
    <location>
        <begin position="14"/>
        <end position="67"/>
    </location>
</feature>
<dbReference type="InterPro" id="IPR002934">
    <property type="entry name" value="Polymerase_NTP_transf_dom"/>
</dbReference>
<dbReference type="SUPFAM" id="SSF81301">
    <property type="entry name" value="Nucleotidyltransferase"/>
    <property type="match status" value="1"/>
</dbReference>
<evidence type="ECO:0000313" key="2">
    <source>
        <dbReference type="EMBL" id="PSK84129.1"/>
    </source>
</evidence>
<name>A0A1X6ZQB2_9RHOB</name>
<keyword evidence="5" id="KW-1185">Reference proteome</keyword>
<dbReference type="CDD" id="cd05403">
    <property type="entry name" value="NT_KNTase_like"/>
    <property type="match status" value="1"/>
</dbReference>
<proteinExistence type="predicted"/>
<dbReference type="Proteomes" id="UP000240624">
    <property type="component" value="Unassembled WGS sequence"/>
</dbReference>
<reference evidence="2 5" key="2">
    <citation type="submission" date="2018-03" db="EMBL/GenBank/DDBJ databases">
        <title>Genomic Encyclopedia of Archaeal and Bacterial Type Strains, Phase II (KMG-II): from individual species to whole genera.</title>
        <authorList>
            <person name="Goeker M."/>
        </authorList>
    </citation>
    <scope>NUCLEOTIDE SEQUENCE [LARGE SCALE GENOMIC DNA]</scope>
    <source>
        <strain evidence="2 5">DSM 29956</strain>
    </source>
</reference>